<comment type="caution">
    <text evidence="3">The sequence shown here is derived from an EMBL/GenBank/DDBJ whole genome shotgun (WGS) entry which is preliminary data.</text>
</comment>
<protein>
    <submittedName>
        <fullName evidence="3">DUF948 domain-containing protein</fullName>
    </submittedName>
</protein>
<sequence>MVIQISVAVAAIAFAGLALYLILTLRRGMTTLAETNKTLAEVRNAVHGLTQEASQLIRNANQVTRDVKGKMRTIDPLFESAHDVGEVIQTVTESVKKSGWHPVLAGAARIRIGDTAASRQGQIAVAAPRMKPVPPSIKGGGRAFSRRDRGNFWANPSFRRLAPDRTI</sequence>
<gene>
    <name evidence="3" type="ORF">OMP40_00385</name>
</gene>
<reference evidence="3" key="1">
    <citation type="submission" date="2022-10" db="EMBL/GenBank/DDBJ databases">
        <title>Comparative genomic analysis of Cohnella hashimotonis sp. nov., isolated from the International Space Station.</title>
        <authorList>
            <person name="Simpson A."/>
            <person name="Venkateswaran K."/>
        </authorList>
    </citation>
    <scope>NUCLEOTIDE SEQUENCE</scope>
    <source>
        <strain evidence="3">DSM 28161</strain>
    </source>
</reference>
<evidence type="ECO:0000313" key="4">
    <source>
        <dbReference type="Proteomes" id="UP001153404"/>
    </source>
</evidence>
<proteinExistence type="predicted"/>
<keyword evidence="1" id="KW-0175">Coiled coil</keyword>
<evidence type="ECO:0000313" key="3">
    <source>
        <dbReference type="EMBL" id="MDG0808031.1"/>
    </source>
</evidence>
<keyword evidence="4" id="KW-1185">Reference proteome</keyword>
<organism evidence="3 4">
    <name type="scientific">Cohnella rhizosphaerae</name>
    <dbReference type="NCBI Taxonomy" id="1457232"/>
    <lineage>
        <taxon>Bacteria</taxon>
        <taxon>Bacillati</taxon>
        <taxon>Bacillota</taxon>
        <taxon>Bacilli</taxon>
        <taxon>Bacillales</taxon>
        <taxon>Paenibacillaceae</taxon>
        <taxon>Cohnella</taxon>
    </lineage>
</organism>
<dbReference type="PANTHER" id="PTHR40070:SF1">
    <property type="entry name" value="UPF0478 PROTEIN YTXG"/>
    <property type="match status" value="1"/>
</dbReference>
<dbReference type="PANTHER" id="PTHR40070">
    <property type="entry name" value="UPF0478 PROTEIN YTXG"/>
    <property type="match status" value="1"/>
</dbReference>
<keyword evidence="2" id="KW-0472">Membrane</keyword>
<accession>A0A9X4QQH6</accession>
<keyword evidence="2" id="KW-0812">Transmembrane</keyword>
<dbReference type="EMBL" id="JAPDIA010000001">
    <property type="protein sequence ID" value="MDG0808031.1"/>
    <property type="molecule type" value="Genomic_DNA"/>
</dbReference>
<dbReference type="AlphaFoldDB" id="A0A9X4QQH6"/>
<evidence type="ECO:0000256" key="2">
    <source>
        <dbReference type="SAM" id="Phobius"/>
    </source>
</evidence>
<evidence type="ECO:0000256" key="1">
    <source>
        <dbReference type="SAM" id="Coils"/>
    </source>
</evidence>
<keyword evidence="2" id="KW-1133">Transmembrane helix</keyword>
<dbReference type="InterPro" id="IPR009293">
    <property type="entry name" value="UPF0478"/>
</dbReference>
<name>A0A9X4QQH6_9BACL</name>
<dbReference type="Proteomes" id="UP001153404">
    <property type="component" value="Unassembled WGS sequence"/>
</dbReference>
<feature type="transmembrane region" description="Helical" evidence="2">
    <location>
        <begin position="6"/>
        <end position="23"/>
    </location>
</feature>
<dbReference type="Pfam" id="PF06103">
    <property type="entry name" value="DUF948"/>
    <property type="match status" value="1"/>
</dbReference>
<feature type="coiled-coil region" evidence="1">
    <location>
        <begin position="32"/>
        <end position="59"/>
    </location>
</feature>
<dbReference type="RefSeq" id="WP_277529158.1">
    <property type="nucleotide sequence ID" value="NZ_JAPDIA010000001.1"/>
</dbReference>